<dbReference type="RefSeq" id="WP_282593080.1">
    <property type="nucleotide sequence ID" value="NZ_JAPAAF010000038.1"/>
</dbReference>
<comment type="subcellular location">
    <subcellularLocation>
        <location evidence="1">Cell membrane</location>
        <topology evidence="1">Multi-pass membrane protein</topology>
    </subcellularLocation>
</comment>
<feature type="transmembrane region" description="Helical" evidence="6">
    <location>
        <begin position="380"/>
        <end position="404"/>
    </location>
</feature>
<feature type="domain" description="ABC3 transporter permease C-terminal" evidence="7">
    <location>
        <begin position="688"/>
        <end position="800"/>
    </location>
</feature>
<feature type="transmembrane region" description="Helical" evidence="6">
    <location>
        <begin position="425"/>
        <end position="447"/>
    </location>
</feature>
<dbReference type="Pfam" id="PF12704">
    <property type="entry name" value="MacB_PCD"/>
    <property type="match status" value="2"/>
</dbReference>
<evidence type="ECO:0000259" key="8">
    <source>
        <dbReference type="Pfam" id="PF12704"/>
    </source>
</evidence>
<dbReference type="Pfam" id="PF02687">
    <property type="entry name" value="FtsX"/>
    <property type="match status" value="1"/>
</dbReference>
<dbReference type="GO" id="GO:0022857">
    <property type="term" value="F:transmembrane transporter activity"/>
    <property type="evidence" value="ECO:0007669"/>
    <property type="project" value="TreeGrafter"/>
</dbReference>
<accession>A0AA42CAY9</accession>
<dbReference type="GO" id="GO:0005886">
    <property type="term" value="C:plasma membrane"/>
    <property type="evidence" value="ECO:0007669"/>
    <property type="project" value="UniProtKB-SubCell"/>
</dbReference>
<comment type="caution">
    <text evidence="9">The sequence shown here is derived from an EMBL/GenBank/DDBJ whole genome shotgun (WGS) entry which is preliminary data.</text>
</comment>
<feature type="domain" description="MacB-like periplasmic core" evidence="8">
    <location>
        <begin position="435"/>
        <end position="640"/>
    </location>
</feature>
<sequence>MNFIYHTKTAFRAIIHNWKPTILLVISMSIGLVTFILVSAYVTYEQVYDKDFPDSENIFRIVTDVYSHGELIISKPECERALGTVLTENFPEVLDAGFLAGTNNPQYKIGENIFNDQHVYHASPRFLDIFSIRLLQGNPSEVLRQPYTVLLSEATARKYFGNENPVGKTILKYPAFEYRVEGVFRDISEQAHFRANMLLSFHDQMHLPPPVKDLWGETVFYTYLKIKPGTDLSDLENKMNQLVLSHKKGDFEESNLLHQYHLQALHDIHLHSHLSDELQPNAHASYVYLLLVISLLVVVAAGLNYVHFSFAKSLNNAVNTALRKVVGASCSTLVWQSFLESLIIHVASIAVALVVCFLLAPYIQHQFQITVDFSFRNQLFWIGLAVILSLSAIANGIISGLLIGRYNSLELFRLKYTPLASGISFRQLFVAVQFVIVIFIIVAILGINKQLIFLKEKGTGMNIENTLVVKIPQNMRRTSSRINNLDVFEQEMIRNPNVQGITQSSRIPGELPAFNFSFSEKGTGRSGKAAVLVTGLDYFKIFQISFLAGEDLGASTNRNAGCIINQSCLAALGYNNPEGAVGKILNLQDESGFQNLELVVKGVCADFNFRGMREKPGPMIFFDWTENMVWGNYLVKLHSNNQASVIPFIHEKFRATFPNFPFEYLVLEDFYNQQFYREKHLLIMLQAFVLVAIVISTINLFAMAWFIAIARTKEIGIRKVNGARVTEVILMLNRDFVKWVAIAFVIAIPLAYFAMKKWLENFAYKTELSWWIFALAGLLALGIALLTVSWQSWKAATRNPVEALRYE</sequence>
<reference evidence="9" key="1">
    <citation type="submission" date="2022-10" db="EMBL/GenBank/DDBJ databases">
        <title>Gaoshiqiia sediminis gen. nov., sp. nov., isolated from coastal sediment.</title>
        <authorList>
            <person name="Yu W.X."/>
            <person name="Mu D.S."/>
            <person name="Du J.Z."/>
            <person name="Liang Y.Q."/>
        </authorList>
    </citation>
    <scope>NUCLEOTIDE SEQUENCE</scope>
    <source>
        <strain evidence="9">A06</strain>
    </source>
</reference>
<dbReference type="EMBL" id="JAPAAF010000038">
    <property type="protein sequence ID" value="MCW0484487.1"/>
    <property type="molecule type" value="Genomic_DNA"/>
</dbReference>
<evidence type="ECO:0000256" key="3">
    <source>
        <dbReference type="ARBA" id="ARBA00022692"/>
    </source>
</evidence>
<evidence type="ECO:0000256" key="5">
    <source>
        <dbReference type="ARBA" id="ARBA00023136"/>
    </source>
</evidence>
<evidence type="ECO:0000313" key="9">
    <source>
        <dbReference type="EMBL" id="MCW0484487.1"/>
    </source>
</evidence>
<feature type="transmembrane region" description="Helical" evidence="6">
    <location>
        <begin position="681"/>
        <end position="709"/>
    </location>
</feature>
<organism evidence="9 10">
    <name type="scientific">Gaoshiqia sediminis</name>
    <dbReference type="NCBI Taxonomy" id="2986998"/>
    <lineage>
        <taxon>Bacteria</taxon>
        <taxon>Pseudomonadati</taxon>
        <taxon>Bacteroidota</taxon>
        <taxon>Bacteroidia</taxon>
        <taxon>Marinilabiliales</taxon>
        <taxon>Prolixibacteraceae</taxon>
        <taxon>Gaoshiqia</taxon>
    </lineage>
</organism>
<feature type="transmembrane region" description="Helical" evidence="6">
    <location>
        <begin position="286"/>
        <end position="306"/>
    </location>
</feature>
<dbReference type="InterPro" id="IPR025857">
    <property type="entry name" value="MacB_PCD"/>
</dbReference>
<proteinExistence type="predicted"/>
<dbReference type="InterPro" id="IPR003838">
    <property type="entry name" value="ABC3_permease_C"/>
</dbReference>
<keyword evidence="10" id="KW-1185">Reference proteome</keyword>
<dbReference type="InterPro" id="IPR050250">
    <property type="entry name" value="Macrolide_Exporter_MacB"/>
</dbReference>
<keyword evidence="2" id="KW-1003">Cell membrane</keyword>
<evidence type="ECO:0000259" key="7">
    <source>
        <dbReference type="Pfam" id="PF02687"/>
    </source>
</evidence>
<protein>
    <submittedName>
        <fullName evidence="9">ABC transporter permease</fullName>
    </submittedName>
</protein>
<gene>
    <name evidence="9" type="ORF">N2K84_17245</name>
</gene>
<evidence type="ECO:0000256" key="4">
    <source>
        <dbReference type="ARBA" id="ARBA00022989"/>
    </source>
</evidence>
<evidence type="ECO:0000256" key="6">
    <source>
        <dbReference type="SAM" id="Phobius"/>
    </source>
</evidence>
<evidence type="ECO:0000256" key="1">
    <source>
        <dbReference type="ARBA" id="ARBA00004651"/>
    </source>
</evidence>
<name>A0AA42CAY9_9BACT</name>
<dbReference type="Proteomes" id="UP001163821">
    <property type="component" value="Unassembled WGS sequence"/>
</dbReference>
<evidence type="ECO:0000256" key="2">
    <source>
        <dbReference type="ARBA" id="ARBA00022475"/>
    </source>
</evidence>
<feature type="domain" description="MacB-like periplasmic core" evidence="8">
    <location>
        <begin position="21"/>
        <end position="241"/>
    </location>
</feature>
<evidence type="ECO:0000313" key="10">
    <source>
        <dbReference type="Proteomes" id="UP001163821"/>
    </source>
</evidence>
<dbReference type="PANTHER" id="PTHR30572">
    <property type="entry name" value="MEMBRANE COMPONENT OF TRANSPORTER-RELATED"/>
    <property type="match status" value="1"/>
</dbReference>
<keyword evidence="4 6" id="KW-1133">Transmembrane helix</keyword>
<dbReference type="AlphaFoldDB" id="A0AA42CAY9"/>
<feature type="transmembrane region" description="Helical" evidence="6">
    <location>
        <begin position="342"/>
        <end position="360"/>
    </location>
</feature>
<dbReference type="PANTHER" id="PTHR30572:SF18">
    <property type="entry name" value="ABC-TYPE MACROLIDE FAMILY EXPORT SYSTEM PERMEASE COMPONENT 2"/>
    <property type="match status" value="1"/>
</dbReference>
<feature type="transmembrane region" description="Helical" evidence="6">
    <location>
        <begin position="21"/>
        <end position="44"/>
    </location>
</feature>
<feature type="transmembrane region" description="Helical" evidence="6">
    <location>
        <begin position="770"/>
        <end position="790"/>
    </location>
</feature>
<keyword evidence="3 6" id="KW-0812">Transmembrane</keyword>
<feature type="transmembrane region" description="Helical" evidence="6">
    <location>
        <begin position="736"/>
        <end position="755"/>
    </location>
</feature>
<keyword evidence="5 6" id="KW-0472">Membrane</keyword>